<keyword evidence="3" id="KW-1185">Reference proteome</keyword>
<organism evidence="2 3">
    <name type="scientific">Trichomalopsis sarcophagae</name>
    <dbReference type="NCBI Taxonomy" id="543379"/>
    <lineage>
        <taxon>Eukaryota</taxon>
        <taxon>Metazoa</taxon>
        <taxon>Ecdysozoa</taxon>
        <taxon>Arthropoda</taxon>
        <taxon>Hexapoda</taxon>
        <taxon>Insecta</taxon>
        <taxon>Pterygota</taxon>
        <taxon>Neoptera</taxon>
        <taxon>Endopterygota</taxon>
        <taxon>Hymenoptera</taxon>
        <taxon>Apocrita</taxon>
        <taxon>Proctotrupomorpha</taxon>
        <taxon>Chalcidoidea</taxon>
        <taxon>Pteromalidae</taxon>
        <taxon>Pteromalinae</taxon>
        <taxon>Trichomalopsis</taxon>
    </lineage>
</organism>
<protein>
    <submittedName>
        <fullName evidence="2">Uncharacterized protein</fullName>
    </submittedName>
</protein>
<evidence type="ECO:0000256" key="1">
    <source>
        <dbReference type="SAM" id="Phobius"/>
    </source>
</evidence>
<name>A0A232FI61_9HYME</name>
<gene>
    <name evidence="2" type="ORF">TSAR_009266</name>
</gene>
<feature type="transmembrane region" description="Helical" evidence="1">
    <location>
        <begin position="87"/>
        <end position="105"/>
    </location>
</feature>
<sequence length="108" mass="11932">MPARPKRRITTPCFHFMAVDPDNMLPTSYACLSLTASAQENLGFSSPRGLSILPGVSTQGRGKNTQYSSGHTYHEAYASFYMTRWNICPPIFTLASILSTLSLILNDK</sequence>
<reference evidence="2 3" key="1">
    <citation type="journal article" date="2017" name="Curr. Biol.">
        <title>The Evolution of Venom by Co-option of Single-Copy Genes.</title>
        <authorList>
            <person name="Martinson E.O."/>
            <person name="Mrinalini"/>
            <person name="Kelkar Y.D."/>
            <person name="Chang C.H."/>
            <person name="Werren J.H."/>
        </authorList>
    </citation>
    <scope>NUCLEOTIDE SEQUENCE [LARGE SCALE GENOMIC DNA]</scope>
    <source>
        <strain evidence="2 3">Alberta</strain>
        <tissue evidence="2">Whole body</tissue>
    </source>
</reference>
<comment type="caution">
    <text evidence="2">The sequence shown here is derived from an EMBL/GenBank/DDBJ whole genome shotgun (WGS) entry which is preliminary data.</text>
</comment>
<keyword evidence="1" id="KW-1133">Transmembrane helix</keyword>
<dbReference type="EMBL" id="NNAY01000166">
    <property type="protein sequence ID" value="OXU30375.1"/>
    <property type="molecule type" value="Genomic_DNA"/>
</dbReference>
<keyword evidence="1" id="KW-0812">Transmembrane</keyword>
<dbReference type="AlphaFoldDB" id="A0A232FI61"/>
<proteinExistence type="predicted"/>
<accession>A0A232FI61</accession>
<keyword evidence="1" id="KW-0472">Membrane</keyword>
<evidence type="ECO:0000313" key="2">
    <source>
        <dbReference type="EMBL" id="OXU30375.1"/>
    </source>
</evidence>
<evidence type="ECO:0000313" key="3">
    <source>
        <dbReference type="Proteomes" id="UP000215335"/>
    </source>
</evidence>
<dbReference type="Proteomes" id="UP000215335">
    <property type="component" value="Unassembled WGS sequence"/>
</dbReference>